<dbReference type="Proteomes" id="UP001230156">
    <property type="component" value="Unassembled WGS sequence"/>
</dbReference>
<sequence>MRPEQLPLDLPVRNAMNAAGFVVSDSNRDAVAWLDRWPDWPNGILAVYGPPGCGKTHLAHVWQARSTARFLEPSALEHLPLGENLILDGIRLPEEHLFHLINHVRAQQTTLLILDREPPARWAVRLPDLASRLASVPAVAVLPPDDTLLAAVLAKHFVDRQVEVAPEVIAYLVKQIERSFVAAETMARRLDREAMARRAPITIRLARDLLSGEDS</sequence>
<dbReference type="InterPro" id="IPR027417">
    <property type="entry name" value="P-loop_NTPase"/>
</dbReference>
<gene>
    <name evidence="1" type="ORF">Q8A70_07320</name>
</gene>
<keyword evidence="2" id="KW-1185">Reference proteome</keyword>
<dbReference type="SUPFAM" id="SSF52540">
    <property type="entry name" value="P-loop containing nucleoside triphosphate hydrolases"/>
    <property type="match status" value="1"/>
</dbReference>
<dbReference type="EMBL" id="JAUYVI010000002">
    <property type="protein sequence ID" value="MDQ7247471.1"/>
    <property type="molecule type" value="Genomic_DNA"/>
</dbReference>
<evidence type="ECO:0000313" key="2">
    <source>
        <dbReference type="Proteomes" id="UP001230156"/>
    </source>
</evidence>
<dbReference type="Gene3D" id="1.10.8.60">
    <property type="match status" value="1"/>
</dbReference>
<reference evidence="2" key="1">
    <citation type="submission" date="2023-08" db="EMBL/GenBank/DDBJ databases">
        <title>Rhodospirillaceae gen. nov., a novel taxon isolated from the Yangtze River Yuezi River estuary sludge.</title>
        <authorList>
            <person name="Ruan L."/>
        </authorList>
    </citation>
    <scope>NUCLEOTIDE SEQUENCE [LARGE SCALE GENOMIC DNA]</scope>
    <source>
        <strain evidence="2">R-7</strain>
    </source>
</reference>
<organism evidence="1 2">
    <name type="scientific">Dongia sedimenti</name>
    <dbReference type="NCBI Taxonomy" id="3064282"/>
    <lineage>
        <taxon>Bacteria</taxon>
        <taxon>Pseudomonadati</taxon>
        <taxon>Pseudomonadota</taxon>
        <taxon>Alphaproteobacteria</taxon>
        <taxon>Rhodospirillales</taxon>
        <taxon>Dongiaceae</taxon>
        <taxon>Dongia</taxon>
    </lineage>
</organism>
<accession>A0ABU0YID3</accession>
<dbReference type="RefSeq" id="WP_379954872.1">
    <property type="nucleotide sequence ID" value="NZ_JAUYVI010000002.1"/>
</dbReference>
<name>A0ABU0YID3_9PROT</name>
<dbReference type="PANTHER" id="PTHR30050:SF5">
    <property type="entry name" value="DNAA REGULATORY INACTIVATOR HDA"/>
    <property type="match status" value="1"/>
</dbReference>
<dbReference type="PANTHER" id="PTHR30050">
    <property type="entry name" value="CHROMOSOMAL REPLICATION INITIATOR PROTEIN DNAA"/>
    <property type="match status" value="1"/>
</dbReference>
<dbReference type="Gene3D" id="3.40.50.300">
    <property type="entry name" value="P-loop containing nucleotide triphosphate hydrolases"/>
    <property type="match status" value="1"/>
</dbReference>
<evidence type="ECO:0000313" key="1">
    <source>
        <dbReference type="EMBL" id="MDQ7247471.1"/>
    </source>
</evidence>
<comment type="caution">
    <text evidence="1">The sequence shown here is derived from an EMBL/GenBank/DDBJ whole genome shotgun (WGS) entry which is preliminary data.</text>
</comment>
<protein>
    <submittedName>
        <fullName evidence="1">DnaA/Hda family protein</fullName>
    </submittedName>
</protein>
<proteinExistence type="predicted"/>